<comment type="subcellular location">
    <subcellularLocation>
        <location evidence="1">Golgi apparatus membrane</location>
        <topology evidence="1">Single-pass type II membrane protein</topology>
    </subcellularLocation>
</comment>
<organism evidence="12 13">
    <name type="scientific">Gregarina niphandrodes</name>
    <name type="common">Septate eugregarine</name>
    <dbReference type="NCBI Taxonomy" id="110365"/>
    <lineage>
        <taxon>Eukaryota</taxon>
        <taxon>Sar</taxon>
        <taxon>Alveolata</taxon>
        <taxon>Apicomplexa</taxon>
        <taxon>Conoidasida</taxon>
        <taxon>Gregarinasina</taxon>
        <taxon>Eugregarinorida</taxon>
        <taxon>Gregarinidae</taxon>
        <taxon>Gregarina</taxon>
    </lineage>
</organism>
<sequence length="603" mass="68179">MPLVVFEQAPTPRTVLTGFNDSVIADLQYYYNKDDKKLPYGTNPKLHSKYPVGSRLWENTFATFPKANSERMHGRLGVTHYGSPVYTPKDMPPVLRSYPGGFEAGLKLGGFYHNMSEALPLDRVVPDYREPVCQAQTFDVADLPDASIVITYFNEPFSTLMRTVHSVLNSTPPELVREIILVDDHSDYIWGQRDKFAVVDYTTTQAYQTILEEYIRYLPKVKLLRLSERKGLVHARLAGARAASGKVLVVLDSHVEVNKGWLEPQLARIKESPNSVVFPQILSINPEDFTYDTHSGIGCSLGFKWNMVEQSSLTSTVTDPAPIPSGSMAGGLFAVDLEYFWHIGGYDDGFRMWGSENVEMGFRTWMCGGRLECLPCSKTYHIYRKKGGGYSSPAEDIVRNKLRTARLWCDDYYSLARTFIAPKAGVEPGNLDRMLELKQRLQCKPFQWYLDNVPFSTNSKFLKLRPEDVKKLGEIKPVRAPTWCVDTMQRTEIGQSAGIFPCHGDGGTQAWLYIRNDEWSHVVASSNEKFCLGRHAAYKFCDSKDEDQRWLATQESAATRIQHVSTGQCLAFKNVSSAPALLRVLMRALFESYPIFLLVETID</sequence>
<evidence type="ECO:0000256" key="5">
    <source>
        <dbReference type="ARBA" id="ARBA00022968"/>
    </source>
</evidence>
<dbReference type="Gene3D" id="3.90.550.10">
    <property type="entry name" value="Spore Coat Polysaccharide Biosynthesis Protein SpsA, Chain A"/>
    <property type="match status" value="1"/>
</dbReference>
<keyword evidence="4" id="KW-0430">Lectin</keyword>
<dbReference type="PROSITE" id="PS50231">
    <property type="entry name" value="RICIN_B_LECTIN"/>
    <property type="match status" value="1"/>
</dbReference>
<keyword evidence="8" id="KW-0472">Membrane</keyword>
<dbReference type="PANTHER" id="PTHR11675:SF126">
    <property type="entry name" value="RICIN B LECTIN DOMAIN-CONTAINING PROTEIN"/>
    <property type="match status" value="1"/>
</dbReference>
<comment type="similarity">
    <text evidence="2">Belongs to the glycosyltransferase 2 family. GalNAc-T subfamily.</text>
</comment>
<reference evidence="12" key="1">
    <citation type="submission" date="2013-12" db="EMBL/GenBank/DDBJ databases">
        <authorList>
            <person name="Omoto C.K."/>
            <person name="Sibley D."/>
            <person name="Venepally P."/>
            <person name="Hadjithomas M."/>
            <person name="Karamycheva S."/>
            <person name="Brunk B."/>
            <person name="Roos D."/>
            <person name="Caler E."/>
            <person name="Lorenzi H."/>
        </authorList>
    </citation>
    <scope>NUCLEOTIDE SEQUENCE</scope>
</reference>
<dbReference type="EMBL" id="AFNH02000197">
    <property type="protein sequence ID" value="EZG79456.1"/>
    <property type="molecule type" value="Genomic_DNA"/>
</dbReference>
<evidence type="ECO:0000256" key="2">
    <source>
        <dbReference type="ARBA" id="ARBA00005680"/>
    </source>
</evidence>
<comment type="caution">
    <text evidence="12">The sequence shown here is derived from an EMBL/GenBank/DDBJ whole genome shotgun (WGS) entry which is preliminary data.</text>
</comment>
<proteinExistence type="inferred from homology"/>
<evidence type="ECO:0000256" key="8">
    <source>
        <dbReference type="ARBA" id="ARBA00023136"/>
    </source>
</evidence>
<dbReference type="Pfam" id="PF00535">
    <property type="entry name" value="Glycos_transf_2"/>
    <property type="match status" value="1"/>
</dbReference>
<keyword evidence="9" id="KW-1015">Disulfide bond</keyword>
<dbReference type="Proteomes" id="UP000019763">
    <property type="component" value="Unassembled WGS sequence"/>
</dbReference>
<keyword evidence="6" id="KW-1133">Transmembrane helix</keyword>
<feature type="domain" description="Glycosyltransferase 2-like" evidence="10">
    <location>
        <begin position="194"/>
        <end position="339"/>
    </location>
</feature>
<dbReference type="SUPFAM" id="SSF50370">
    <property type="entry name" value="Ricin B-like lectins"/>
    <property type="match status" value="1"/>
</dbReference>
<dbReference type="InterPro" id="IPR045885">
    <property type="entry name" value="GalNAc-T"/>
</dbReference>
<evidence type="ECO:0000256" key="4">
    <source>
        <dbReference type="ARBA" id="ARBA00022734"/>
    </source>
</evidence>
<dbReference type="SUPFAM" id="SSF53448">
    <property type="entry name" value="Nucleotide-diphospho-sugar transferases"/>
    <property type="match status" value="1"/>
</dbReference>
<dbReference type="GO" id="GO:0030246">
    <property type="term" value="F:carbohydrate binding"/>
    <property type="evidence" value="ECO:0007669"/>
    <property type="project" value="UniProtKB-KW"/>
</dbReference>
<dbReference type="VEuPathDB" id="CryptoDB:GNI_026370"/>
<keyword evidence="5" id="KW-0735">Signal-anchor</keyword>
<evidence type="ECO:0000256" key="7">
    <source>
        <dbReference type="ARBA" id="ARBA00023034"/>
    </source>
</evidence>
<dbReference type="GO" id="GO:0000139">
    <property type="term" value="C:Golgi membrane"/>
    <property type="evidence" value="ECO:0007669"/>
    <property type="project" value="UniProtKB-SubCell"/>
</dbReference>
<accession>A0A023BBC4</accession>
<keyword evidence="7" id="KW-0333">Golgi apparatus</keyword>
<dbReference type="InterPro" id="IPR001173">
    <property type="entry name" value="Glyco_trans_2-like"/>
</dbReference>
<protein>
    <submittedName>
        <fullName evidence="12">Glycosyltransferase-like family 2 protein</fullName>
    </submittedName>
</protein>
<evidence type="ECO:0000256" key="9">
    <source>
        <dbReference type="ARBA" id="ARBA00023157"/>
    </source>
</evidence>
<evidence type="ECO:0000256" key="1">
    <source>
        <dbReference type="ARBA" id="ARBA00004323"/>
    </source>
</evidence>
<evidence type="ECO:0000256" key="3">
    <source>
        <dbReference type="ARBA" id="ARBA00022692"/>
    </source>
</evidence>
<evidence type="ECO:0000256" key="6">
    <source>
        <dbReference type="ARBA" id="ARBA00022989"/>
    </source>
</evidence>
<dbReference type="RefSeq" id="XP_011134433.1">
    <property type="nucleotide sequence ID" value="XM_011136131.1"/>
</dbReference>
<evidence type="ECO:0000259" key="10">
    <source>
        <dbReference type="Pfam" id="PF00535"/>
    </source>
</evidence>
<dbReference type="InterPro" id="IPR029044">
    <property type="entry name" value="Nucleotide-diphossugar_trans"/>
</dbReference>
<dbReference type="CDD" id="cd02510">
    <property type="entry name" value="pp-GalNAc-T"/>
    <property type="match status" value="1"/>
</dbReference>
<dbReference type="OrthoDB" id="9982049at2759"/>
<evidence type="ECO:0000313" key="12">
    <source>
        <dbReference type="EMBL" id="EZG79456.1"/>
    </source>
</evidence>
<dbReference type="AlphaFoldDB" id="A0A023BBC4"/>
<evidence type="ECO:0000313" key="13">
    <source>
        <dbReference type="Proteomes" id="UP000019763"/>
    </source>
</evidence>
<keyword evidence="13" id="KW-1185">Reference proteome</keyword>
<dbReference type="Pfam" id="PF00652">
    <property type="entry name" value="Ricin_B_lectin"/>
    <property type="match status" value="1"/>
</dbReference>
<dbReference type="Gene3D" id="2.80.10.50">
    <property type="match status" value="1"/>
</dbReference>
<gene>
    <name evidence="12" type="ORF">GNI_026370</name>
</gene>
<evidence type="ECO:0000259" key="11">
    <source>
        <dbReference type="Pfam" id="PF00652"/>
    </source>
</evidence>
<dbReference type="PANTHER" id="PTHR11675">
    <property type="entry name" value="N-ACETYLGALACTOSAMINYLTRANSFERASE"/>
    <property type="match status" value="1"/>
</dbReference>
<name>A0A023BBC4_GRENI</name>
<keyword evidence="3" id="KW-0812">Transmembrane</keyword>
<dbReference type="eggNOG" id="KOG3738">
    <property type="taxonomic scope" value="Eukaryota"/>
</dbReference>
<feature type="domain" description="Ricin B lectin" evidence="11">
    <location>
        <begin position="473"/>
        <end position="577"/>
    </location>
</feature>
<dbReference type="GO" id="GO:0006493">
    <property type="term" value="P:protein O-linked glycosylation"/>
    <property type="evidence" value="ECO:0007669"/>
    <property type="project" value="TreeGrafter"/>
</dbReference>
<dbReference type="GO" id="GO:0004653">
    <property type="term" value="F:polypeptide N-acetylgalactosaminyltransferase activity"/>
    <property type="evidence" value="ECO:0007669"/>
    <property type="project" value="TreeGrafter"/>
</dbReference>
<dbReference type="InterPro" id="IPR000772">
    <property type="entry name" value="Ricin_B_lectin"/>
</dbReference>
<dbReference type="GeneID" id="22911161"/>
<dbReference type="InterPro" id="IPR035992">
    <property type="entry name" value="Ricin_B-like_lectins"/>
</dbReference>